<dbReference type="HOGENOM" id="CLU_3014192_0_0_1"/>
<organism evidence="2">
    <name type="scientific">Fusarium oxysporum f. sp. pisi HDV247</name>
    <dbReference type="NCBI Taxonomy" id="1080344"/>
    <lineage>
        <taxon>Eukaryota</taxon>
        <taxon>Fungi</taxon>
        <taxon>Dikarya</taxon>
        <taxon>Ascomycota</taxon>
        <taxon>Pezizomycotina</taxon>
        <taxon>Sordariomycetes</taxon>
        <taxon>Hypocreomycetidae</taxon>
        <taxon>Hypocreales</taxon>
        <taxon>Nectriaceae</taxon>
        <taxon>Fusarium</taxon>
        <taxon>Fusarium oxysporum species complex</taxon>
    </lineage>
</organism>
<feature type="region of interest" description="Disordered" evidence="1">
    <location>
        <begin position="20"/>
        <end position="40"/>
    </location>
</feature>
<reference evidence="2" key="2">
    <citation type="submission" date="2012-05" db="EMBL/GenBank/DDBJ databases">
        <title>Annotation of the Genome Sequence of Fusarium oxysporum HDV247.</title>
        <authorList>
            <consortium name="The Broad Institute Genomics Platform"/>
            <person name="Ma L.-J."/>
            <person name="Corby-Kistler H."/>
            <person name="Broz K."/>
            <person name="Gale L.R."/>
            <person name="Jonkers W."/>
            <person name="O'Donnell K."/>
            <person name="Ploetz R."/>
            <person name="Steinberg C."/>
            <person name="Schwartz D.C."/>
            <person name="VanEtten H."/>
            <person name="Zhou S."/>
            <person name="Young S.K."/>
            <person name="Zeng Q."/>
            <person name="Gargeya S."/>
            <person name="Fitzgerald M."/>
            <person name="Abouelleil A."/>
            <person name="Alvarado L."/>
            <person name="Chapman S.B."/>
            <person name="Gainer-Dewar J."/>
            <person name="Goldberg J."/>
            <person name="Griggs A."/>
            <person name="Gujja S."/>
            <person name="Hansen M."/>
            <person name="Howarth C."/>
            <person name="Imamovic A."/>
            <person name="Ireland A."/>
            <person name="Larimer J."/>
            <person name="McCowan C."/>
            <person name="Murphy C."/>
            <person name="Pearson M."/>
            <person name="Poon T.W."/>
            <person name="Priest M."/>
            <person name="Roberts A."/>
            <person name="Saif S."/>
            <person name="Shea T."/>
            <person name="Sykes S."/>
            <person name="Wortman J."/>
            <person name="Nusbaum C."/>
            <person name="Birren B."/>
        </authorList>
    </citation>
    <scope>NUCLEOTIDE SEQUENCE</scope>
    <source>
        <strain evidence="2">HDV247</strain>
    </source>
</reference>
<gene>
    <name evidence="2" type="ORF">FOVG_09905</name>
</gene>
<dbReference type="Proteomes" id="UP000030751">
    <property type="component" value="Unassembled WGS sequence"/>
</dbReference>
<dbReference type="AlphaFoldDB" id="W9PNV3"/>
<accession>W9PNV3</accession>
<name>W9PNV3_FUSOX</name>
<sequence>MSHLAKSLRISSLGVVPSAVPSLESVPTGQELRSAPSTLDEEDLMDSDAALYALVL</sequence>
<evidence type="ECO:0000313" key="2">
    <source>
        <dbReference type="EMBL" id="EXA41415.1"/>
    </source>
</evidence>
<evidence type="ECO:0000256" key="1">
    <source>
        <dbReference type="SAM" id="MobiDB-lite"/>
    </source>
</evidence>
<reference evidence="2" key="1">
    <citation type="submission" date="2011-10" db="EMBL/GenBank/DDBJ databases">
        <title>The Genome Sequence of Fusarium oxysporum HDV247.</title>
        <authorList>
            <consortium name="The Broad Institute Genome Sequencing Platform"/>
            <person name="Ma L.-J."/>
            <person name="Gale L.R."/>
            <person name="Schwartz D.C."/>
            <person name="Zhou S."/>
            <person name="Corby-Kistler H."/>
            <person name="Young S.K."/>
            <person name="Zeng Q."/>
            <person name="Gargeya S."/>
            <person name="Fitzgerald M."/>
            <person name="Haas B."/>
            <person name="Abouelleil A."/>
            <person name="Alvarado L."/>
            <person name="Arachchi H.M."/>
            <person name="Berlin A."/>
            <person name="Brown A."/>
            <person name="Chapman S.B."/>
            <person name="Chen Z."/>
            <person name="Dunbar C."/>
            <person name="Freedman E."/>
            <person name="Gearin G."/>
            <person name="Goldberg J."/>
            <person name="Griggs A."/>
            <person name="Gujja S."/>
            <person name="Heiman D."/>
            <person name="Howarth C."/>
            <person name="Larson L."/>
            <person name="Lui A."/>
            <person name="MacDonald P.J.P."/>
            <person name="Montmayeur A."/>
            <person name="Murphy C."/>
            <person name="Neiman D."/>
            <person name="Pearson M."/>
            <person name="Priest M."/>
            <person name="Roberts A."/>
            <person name="Saif S."/>
            <person name="Shea T."/>
            <person name="Shenoy N."/>
            <person name="Sisk P."/>
            <person name="Stolte C."/>
            <person name="Sykes S."/>
            <person name="Wortman J."/>
            <person name="Nusbaum C."/>
            <person name="Birren B."/>
        </authorList>
    </citation>
    <scope>NUCLEOTIDE SEQUENCE [LARGE SCALE GENOMIC DNA]</scope>
    <source>
        <strain evidence="2">HDV247</strain>
    </source>
</reference>
<protein>
    <submittedName>
        <fullName evidence="2">Uncharacterized protein</fullName>
    </submittedName>
</protein>
<proteinExistence type="predicted"/>
<dbReference type="EMBL" id="JH650973">
    <property type="protein sequence ID" value="EXA41415.1"/>
    <property type="molecule type" value="Genomic_DNA"/>
</dbReference>